<dbReference type="PANTHER" id="PTHR34512:SF30">
    <property type="entry name" value="OUTER MEMBRANE PROTEIN ASSEMBLY FACTOR BAMB"/>
    <property type="match status" value="1"/>
</dbReference>
<accession>A0A8J3ZBQ5</accession>
<organism evidence="3 4">
    <name type="scientific">Virgisporangium aurantiacum</name>
    <dbReference type="NCBI Taxonomy" id="175570"/>
    <lineage>
        <taxon>Bacteria</taxon>
        <taxon>Bacillati</taxon>
        <taxon>Actinomycetota</taxon>
        <taxon>Actinomycetes</taxon>
        <taxon>Micromonosporales</taxon>
        <taxon>Micromonosporaceae</taxon>
        <taxon>Virgisporangium</taxon>
    </lineage>
</organism>
<feature type="transmembrane region" description="Helical" evidence="1">
    <location>
        <begin position="71"/>
        <end position="91"/>
    </location>
</feature>
<dbReference type="RefSeq" id="WP_204000026.1">
    <property type="nucleotide sequence ID" value="NZ_BOPG01000043.1"/>
</dbReference>
<keyword evidence="4" id="KW-1185">Reference proteome</keyword>
<keyword evidence="1" id="KW-0472">Membrane</keyword>
<feature type="domain" description="Pyrrolo-quinoline quinone repeat" evidence="2">
    <location>
        <begin position="207"/>
        <end position="365"/>
    </location>
</feature>
<reference evidence="3" key="1">
    <citation type="submission" date="2021-01" db="EMBL/GenBank/DDBJ databases">
        <title>Whole genome shotgun sequence of Virgisporangium aurantiacum NBRC 16421.</title>
        <authorList>
            <person name="Komaki H."/>
            <person name="Tamura T."/>
        </authorList>
    </citation>
    <scope>NUCLEOTIDE SEQUENCE</scope>
    <source>
        <strain evidence="3">NBRC 16421</strain>
    </source>
</reference>
<dbReference type="SUPFAM" id="SSF50998">
    <property type="entry name" value="Quinoprotein alcohol dehydrogenase-like"/>
    <property type="match status" value="1"/>
</dbReference>
<keyword evidence="1" id="KW-1133">Transmembrane helix</keyword>
<feature type="transmembrane region" description="Helical" evidence="1">
    <location>
        <begin position="134"/>
        <end position="154"/>
    </location>
</feature>
<evidence type="ECO:0000313" key="4">
    <source>
        <dbReference type="Proteomes" id="UP000612585"/>
    </source>
</evidence>
<keyword evidence="1" id="KW-0812">Transmembrane</keyword>
<dbReference type="EMBL" id="BOPG01000043">
    <property type="protein sequence ID" value="GIJ58760.1"/>
    <property type="molecule type" value="Genomic_DNA"/>
</dbReference>
<dbReference type="InterPro" id="IPR002372">
    <property type="entry name" value="PQQ_rpt_dom"/>
</dbReference>
<evidence type="ECO:0000313" key="3">
    <source>
        <dbReference type="EMBL" id="GIJ58760.1"/>
    </source>
</evidence>
<protein>
    <recommendedName>
        <fullName evidence="2">Pyrrolo-quinoline quinone repeat domain-containing protein</fullName>
    </recommendedName>
</protein>
<dbReference type="Pfam" id="PF13360">
    <property type="entry name" value="PQQ_2"/>
    <property type="match status" value="1"/>
</dbReference>
<name>A0A8J3ZBQ5_9ACTN</name>
<dbReference type="Proteomes" id="UP000612585">
    <property type="component" value="Unassembled WGS sequence"/>
</dbReference>
<dbReference type="PANTHER" id="PTHR34512">
    <property type="entry name" value="CELL SURFACE PROTEIN"/>
    <property type="match status" value="1"/>
</dbReference>
<dbReference type="AlphaFoldDB" id="A0A8J3ZBQ5"/>
<gene>
    <name evidence="3" type="ORF">Vau01_062760</name>
</gene>
<dbReference type="InterPro" id="IPR011047">
    <property type="entry name" value="Quinoprotein_ADH-like_sf"/>
</dbReference>
<feature type="transmembrane region" description="Helical" evidence="1">
    <location>
        <begin position="41"/>
        <end position="59"/>
    </location>
</feature>
<dbReference type="InterPro" id="IPR015943">
    <property type="entry name" value="WD40/YVTN_repeat-like_dom_sf"/>
</dbReference>
<evidence type="ECO:0000259" key="2">
    <source>
        <dbReference type="Pfam" id="PF13360"/>
    </source>
</evidence>
<evidence type="ECO:0000256" key="1">
    <source>
        <dbReference type="SAM" id="Phobius"/>
    </source>
</evidence>
<proteinExistence type="predicted"/>
<comment type="caution">
    <text evidence="3">The sequence shown here is derived from an EMBL/GenBank/DDBJ whole genome shotgun (WGS) entry which is preliminary data.</text>
</comment>
<dbReference type="Gene3D" id="2.130.10.10">
    <property type="entry name" value="YVTN repeat-like/Quinoprotein amine dehydrogenase"/>
    <property type="match status" value="2"/>
</dbReference>
<feature type="transmembrane region" description="Helical" evidence="1">
    <location>
        <begin position="103"/>
        <end position="122"/>
    </location>
</feature>
<sequence>MNRITIIRSGALGLVAGGGLLVVAASMGPATWRQGEAHAKPAVAVLVTVVLLGPVLSALSLATRKLAARRIAAVAGAGSAIAAALAVGAAAGEATRDGLAPGGPLAAVGATLAAGGWLVAALTADLPGRLHPGLLVGATILVVLVGWLGPVGAARLARSGTDARTVAAVPAAEAAPPPGLATAWQATPSGPVAGVAGNVVLLRERAGVRTLDVRTGRAAWHHLRSGRSLVGLGPAAGGGLVVGLWQGDGETLAIAFDAYTGKRRWQRTVDAPAADHQVTGSAGLVVLVPRGKPAPVLALDVRTGERRWAWRPANAECAVVAAATSDEPDRDDTLAVAFSCPDGRRVSGLSTVDGAVRWTWAPSSPSDAVDGLPPRGTAPGGSLPGGYAPLLVPTAGGVLVNDGPTGLVLSMSGGRAGAAHPAGGRLAASAGATGLYLGGDNATAVDLALGRERWKVPLPAATTPVAVAAIEGAGFALVVPDRGGPARLVRYDLNTGTNLAERQVDDASTGLWLAPGTLLVTTTTNAVTALR</sequence>